<feature type="region of interest" description="Disordered" evidence="1">
    <location>
        <begin position="188"/>
        <end position="287"/>
    </location>
</feature>
<name>A0A9D2B187_9GAMM</name>
<feature type="transmembrane region" description="Helical" evidence="2">
    <location>
        <begin position="444"/>
        <end position="469"/>
    </location>
</feature>
<evidence type="ECO:0000313" key="4">
    <source>
        <dbReference type="Proteomes" id="UP000886829"/>
    </source>
</evidence>
<feature type="transmembrane region" description="Helical" evidence="2">
    <location>
        <begin position="617"/>
        <end position="640"/>
    </location>
</feature>
<feature type="transmembrane region" description="Helical" evidence="2">
    <location>
        <begin position="1157"/>
        <end position="1180"/>
    </location>
</feature>
<keyword evidence="2" id="KW-1133">Transmembrane helix</keyword>
<protein>
    <submittedName>
        <fullName evidence="3">Uncharacterized protein</fullName>
    </submittedName>
</protein>
<evidence type="ECO:0000313" key="3">
    <source>
        <dbReference type="EMBL" id="HIX56726.1"/>
    </source>
</evidence>
<evidence type="ECO:0000256" key="1">
    <source>
        <dbReference type="SAM" id="MobiDB-lite"/>
    </source>
</evidence>
<feature type="transmembrane region" description="Helical" evidence="2">
    <location>
        <begin position="1069"/>
        <end position="1089"/>
    </location>
</feature>
<sequence length="1245" mass="135709">MRRRRGDELRGSAYGMLLARTQGRNKAQDEEEKDKRDSRPEAPEAEAPITPESENFRFPGEEAPEFAPPFAGNFVPSGRSTPEPNWDLDADLPAWEEFTDQDRSAFSPDFAPATPTAPVAPAATAATAATAAPAATAMRAAPQAMPDFADPASQNFRTNAPAQPAIVAAPANPTTAAASNAGNAFAAEAEAATARRQPNNNAQMRTERAVSRPETATAATPSRAQAAQQRPRSERQVTPATPAAGAALNPNVAPAQEIPTTPATLTTRETPTSPATQVIRPSPAPRRNAAAAMAAAATSTEASARVTEATTTDADAAAATVPKGGRLEAVAAEEAAERAARRKAAQEAARAANEWHVVSGDDFVEGWGMPNGERDSITARMKRAQKHLRERGLSIPDGDIGARTQESTMRAWQRGAGIGAAAGVRQAQAQGQRGGNQRLPKRHVIAAVVIFFLALAFELLGFNSSYLFFDSERYVERQIDLPVVAQVQRQGVIINSNSPQLALNNIDQEVRNVYLEVDLGPRALVHGSLLYTDEARQFAPTVATRFAVVANARRSGSSGDHEEQGASAGVHNAVYMQLLAEGVTHNLWINFEPQEVAQGLLITKVVLNKRPPLDCSVVRVLLLMGALSLIYALGFSAIRQRKIVVDGPVYKLLNRSILGLQLLLVTMIFWQMSPQQATDAGFQTPALGVLPYSTSERELLRQMPTSVNEFLMSDAYTQQLHAWLHHQVALAMAPDPRLAQMQNVYDPTERLNHKEVPYLWDRAYFEGKYYVAEGVAPLLTIYLPIYALTGKVPCAALASYIATLYALLALYLLSNRFLRVLTLRCNPLLFVVSKLAFFGCSWVVLLQLSFLYYNLSHLTAIAFLALSLALALSIARFVPGRYPGDDNWLRLMHSQGKSVENEPLVLQKWHALRQACKEHVWTQPWWCALELLLCALSMALVVAAQPLMVPFALILVGAMLWGLLRSTGELKTKVVALVALVVPLVAAVGALLWYNQLRFGSPWDFGGAYVLNATNNQAYGLGVQGVLAQWQDLLFHVLNADWSFTGHFPYVQLHQTTDLSTGRQIAQQAHLGLLALPFIWAVALVVLMVRRLRAVNRLHQQWVAARDSGKAVSAPPQSAAQMALYQGITWSFVLSIVICPVLLFFKAAQGTWQWEMIAESSMVLGLIAFIAIMMLSFSDVRGERSDASAHRAIAYIMLLGLGLSTVILSFFLNWSGATLLPAINPDFYLQLQETFNALSFARNLH</sequence>
<gene>
    <name evidence="3" type="ORF">H9850_04550</name>
</gene>
<feature type="transmembrane region" description="Helical" evidence="2">
    <location>
        <begin position="825"/>
        <end position="845"/>
    </location>
</feature>
<reference evidence="3" key="1">
    <citation type="journal article" date="2021" name="PeerJ">
        <title>Extensive microbial diversity within the chicken gut microbiome revealed by metagenomics and culture.</title>
        <authorList>
            <person name="Gilroy R."/>
            <person name="Ravi A."/>
            <person name="Getino M."/>
            <person name="Pursley I."/>
            <person name="Horton D.L."/>
            <person name="Alikhan N.F."/>
            <person name="Baker D."/>
            <person name="Gharbi K."/>
            <person name="Hall N."/>
            <person name="Watson M."/>
            <person name="Adriaenssens E.M."/>
            <person name="Foster-Nyarko E."/>
            <person name="Jarju S."/>
            <person name="Secka A."/>
            <person name="Antonio M."/>
            <person name="Oren A."/>
            <person name="Chaudhuri R.R."/>
            <person name="La Ragione R."/>
            <person name="Hildebrand F."/>
            <person name="Pallen M.J."/>
        </authorList>
    </citation>
    <scope>NUCLEOTIDE SEQUENCE</scope>
    <source>
        <strain evidence="3">USASDec5-558</strain>
    </source>
</reference>
<feature type="transmembrane region" description="Helical" evidence="2">
    <location>
        <begin position="1123"/>
        <end position="1145"/>
    </location>
</feature>
<feature type="transmembrane region" description="Helical" evidence="2">
    <location>
        <begin position="976"/>
        <end position="994"/>
    </location>
</feature>
<feature type="transmembrane region" description="Helical" evidence="2">
    <location>
        <begin position="947"/>
        <end position="964"/>
    </location>
</feature>
<feature type="transmembrane region" description="Helical" evidence="2">
    <location>
        <begin position="795"/>
        <end position="813"/>
    </location>
</feature>
<feature type="compositionally biased region" description="Basic and acidic residues" evidence="1">
    <location>
        <begin position="1"/>
        <end position="10"/>
    </location>
</feature>
<dbReference type="AlphaFoldDB" id="A0A9D2B187"/>
<dbReference type="Proteomes" id="UP000886829">
    <property type="component" value="Unassembled WGS sequence"/>
</dbReference>
<feature type="transmembrane region" description="Helical" evidence="2">
    <location>
        <begin position="652"/>
        <end position="670"/>
    </location>
</feature>
<reference evidence="3" key="2">
    <citation type="submission" date="2021-04" db="EMBL/GenBank/DDBJ databases">
        <authorList>
            <person name="Gilroy R."/>
        </authorList>
    </citation>
    <scope>NUCLEOTIDE SEQUENCE</scope>
    <source>
        <strain evidence="3">USASDec5-558</strain>
    </source>
</reference>
<accession>A0A9D2B187</accession>
<organism evidence="3 4">
    <name type="scientific">Candidatus Anaerobiospirillum pullistercoris</name>
    <dbReference type="NCBI Taxonomy" id="2838452"/>
    <lineage>
        <taxon>Bacteria</taxon>
        <taxon>Pseudomonadati</taxon>
        <taxon>Pseudomonadota</taxon>
        <taxon>Gammaproteobacteria</taxon>
        <taxon>Aeromonadales</taxon>
        <taxon>Succinivibrionaceae</taxon>
        <taxon>Anaerobiospirillum</taxon>
    </lineage>
</organism>
<comment type="caution">
    <text evidence="3">The sequence shown here is derived from an EMBL/GenBank/DDBJ whole genome shotgun (WGS) entry which is preliminary data.</text>
</comment>
<evidence type="ECO:0000256" key="2">
    <source>
        <dbReference type="SAM" id="Phobius"/>
    </source>
</evidence>
<feature type="transmembrane region" description="Helical" evidence="2">
    <location>
        <begin position="1192"/>
        <end position="1212"/>
    </location>
</feature>
<keyword evidence="2" id="KW-0472">Membrane</keyword>
<feature type="transmembrane region" description="Helical" evidence="2">
    <location>
        <begin position="769"/>
        <end position="789"/>
    </location>
</feature>
<keyword evidence="2" id="KW-0812">Transmembrane</keyword>
<proteinExistence type="predicted"/>
<feature type="compositionally biased region" description="Low complexity" evidence="1">
    <location>
        <begin position="215"/>
        <end position="230"/>
    </location>
</feature>
<dbReference type="EMBL" id="DXEV01000088">
    <property type="protein sequence ID" value="HIX56726.1"/>
    <property type="molecule type" value="Genomic_DNA"/>
</dbReference>
<feature type="compositionally biased region" description="Low complexity" evidence="1">
    <location>
        <begin position="259"/>
        <end position="276"/>
    </location>
</feature>
<feature type="transmembrane region" description="Helical" evidence="2">
    <location>
        <begin position="851"/>
        <end position="872"/>
    </location>
</feature>
<feature type="compositionally biased region" description="Basic and acidic residues" evidence="1">
    <location>
        <begin position="33"/>
        <end position="42"/>
    </location>
</feature>
<feature type="region of interest" description="Disordered" evidence="1">
    <location>
        <begin position="1"/>
        <end position="89"/>
    </location>
</feature>